<dbReference type="EMBL" id="JXJN01021384">
    <property type="status" value="NOT_ANNOTATED_CDS"/>
    <property type="molecule type" value="Genomic_DNA"/>
</dbReference>
<protein>
    <submittedName>
        <fullName evidence="2">Uncharacterized protein</fullName>
    </submittedName>
</protein>
<name>A0A1B0BVN5_9MUSC</name>
<evidence type="ECO:0000256" key="1">
    <source>
        <dbReference type="SAM" id="Phobius"/>
    </source>
</evidence>
<reference evidence="2" key="2">
    <citation type="submission" date="2020-05" db="UniProtKB">
        <authorList>
            <consortium name="EnsemblMetazoa"/>
        </authorList>
    </citation>
    <scope>IDENTIFICATION</scope>
    <source>
        <strain evidence="2">IAEA</strain>
    </source>
</reference>
<dbReference type="AlphaFoldDB" id="A0A1B0BVN5"/>
<organism evidence="2 3">
    <name type="scientific">Glossina palpalis gambiensis</name>
    <dbReference type="NCBI Taxonomy" id="67801"/>
    <lineage>
        <taxon>Eukaryota</taxon>
        <taxon>Metazoa</taxon>
        <taxon>Ecdysozoa</taxon>
        <taxon>Arthropoda</taxon>
        <taxon>Hexapoda</taxon>
        <taxon>Insecta</taxon>
        <taxon>Pterygota</taxon>
        <taxon>Neoptera</taxon>
        <taxon>Endopterygota</taxon>
        <taxon>Diptera</taxon>
        <taxon>Brachycera</taxon>
        <taxon>Muscomorpha</taxon>
        <taxon>Hippoboscoidea</taxon>
        <taxon>Glossinidae</taxon>
        <taxon>Glossina</taxon>
    </lineage>
</organism>
<dbReference type="Proteomes" id="UP000092460">
    <property type="component" value="Unassembled WGS sequence"/>
</dbReference>
<keyword evidence="1" id="KW-0472">Membrane</keyword>
<dbReference type="VEuPathDB" id="VectorBase:GPPI041959"/>
<accession>A0A1B0BVN5</accession>
<sequence length="102" mass="11638">MKILFINGSTRKESNRNNAKESAEVIAINKNISLMYIIVTEAVFYAVFLTISEPAMCLYLRSLLSDDLPSALPQFPSTFVRTFKSNLKRSERNIKEYKAKTP</sequence>
<evidence type="ECO:0000313" key="2">
    <source>
        <dbReference type="EnsemblMetazoa" id="GPPI041959-PA"/>
    </source>
</evidence>
<keyword evidence="3" id="KW-1185">Reference proteome</keyword>
<proteinExistence type="predicted"/>
<feature type="transmembrane region" description="Helical" evidence="1">
    <location>
        <begin position="32"/>
        <end position="51"/>
    </location>
</feature>
<keyword evidence="1" id="KW-0812">Transmembrane</keyword>
<keyword evidence="1" id="KW-1133">Transmembrane helix</keyword>
<evidence type="ECO:0000313" key="3">
    <source>
        <dbReference type="Proteomes" id="UP000092460"/>
    </source>
</evidence>
<reference evidence="3" key="1">
    <citation type="submission" date="2015-01" db="EMBL/GenBank/DDBJ databases">
        <authorList>
            <person name="Aksoy S."/>
            <person name="Warren W."/>
            <person name="Wilson R.K."/>
        </authorList>
    </citation>
    <scope>NUCLEOTIDE SEQUENCE [LARGE SCALE GENOMIC DNA]</scope>
    <source>
        <strain evidence="3">IAEA</strain>
    </source>
</reference>
<dbReference type="EnsemblMetazoa" id="GPPI041959-RA">
    <property type="protein sequence ID" value="GPPI041959-PA"/>
    <property type="gene ID" value="GPPI041959"/>
</dbReference>